<dbReference type="AlphaFoldDB" id="A0AAD6VIM8"/>
<evidence type="ECO:0000313" key="4">
    <source>
        <dbReference type="Proteomes" id="UP001219525"/>
    </source>
</evidence>
<organism evidence="3 4">
    <name type="scientific">Mycena pura</name>
    <dbReference type="NCBI Taxonomy" id="153505"/>
    <lineage>
        <taxon>Eukaryota</taxon>
        <taxon>Fungi</taxon>
        <taxon>Dikarya</taxon>
        <taxon>Basidiomycota</taxon>
        <taxon>Agaricomycotina</taxon>
        <taxon>Agaricomycetes</taxon>
        <taxon>Agaricomycetidae</taxon>
        <taxon>Agaricales</taxon>
        <taxon>Marasmiineae</taxon>
        <taxon>Mycenaceae</taxon>
        <taxon>Mycena</taxon>
    </lineage>
</organism>
<feature type="domain" description="Bacteriophage T5 Orf172 DNA-binding" evidence="2">
    <location>
        <begin position="131"/>
        <end position="235"/>
    </location>
</feature>
<keyword evidence="4" id="KW-1185">Reference proteome</keyword>
<feature type="compositionally biased region" description="Low complexity" evidence="1">
    <location>
        <begin position="48"/>
        <end position="58"/>
    </location>
</feature>
<evidence type="ECO:0000256" key="1">
    <source>
        <dbReference type="SAM" id="MobiDB-lite"/>
    </source>
</evidence>
<name>A0AAD6VIM8_9AGAR</name>
<proteinExistence type="predicted"/>
<accession>A0AAD6VIM8</accession>
<dbReference type="Pfam" id="PF10544">
    <property type="entry name" value="T5orf172"/>
    <property type="match status" value="1"/>
</dbReference>
<evidence type="ECO:0000313" key="3">
    <source>
        <dbReference type="EMBL" id="KAJ7210718.1"/>
    </source>
</evidence>
<dbReference type="InterPro" id="IPR018306">
    <property type="entry name" value="Phage_T5_Orf172_DNA-bd"/>
</dbReference>
<reference evidence="3" key="1">
    <citation type="submission" date="2023-03" db="EMBL/GenBank/DDBJ databases">
        <title>Massive genome expansion in bonnet fungi (Mycena s.s.) driven by repeated elements and novel gene families across ecological guilds.</title>
        <authorList>
            <consortium name="Lawrence Berkeley National Laboratory"/>
            <person name="Harder C.B."/>
            <person name="Miyauchi S."/>
            <person name="Viragh M."/>
            <person name="Kuo A."/>
            <person name="Thoen E."/>
            <person name="Andreopoulos B."/>
            <person name="Lu D."/>
            <person name="Skrede I."/>
            <person name="Drula E."/>
            <person name="Henrissat B."/>
            <person name="Morin E."/>
            <person name="Kohler A."/>
            <person name="Barry K."/>
            <person name="LaButti K."/>
            <person name="Morin E."/>
            <person name="Salamov A."/>
            <person name="Lipzen A."/>
            <person name="Mereny Z."/>
            <person name="Hegedus B."/>
            <person name="Baldrian P."/>
            <person name="Stursova M."/>
            <person name="Weitz H."/>
            <person name="Taylor A."/>
            <person name="Grigoriev I.V."/>
            <person name="Nagy L.G."/>
            <person name="Martin F."/>
            <person name="Kauserud H."/>
        </authorList>
    </citation>
    <scope>NUCLEOTIDE SEQUENCE</scope>
    <source>
        <strain evidence="3">9144</strain>
    </source>
</reference>
<evidence type="ECO:0000259" key="2">
    <source>
        <dbReference type="Pfam" id="PF10544"/>
    </source>
</evidence>
<dbReference type="EMBL" id="JARJCW010000027">
    <property type="protein sequence ID" value="KAJ7210718.1"/>
    <property type="molecule type" value="Genomic_DNA"/>
</dbReference>
<comment type="caution">
    <text evidence="3">The sequence shown here is derived from an EMBL/GenBank/DDBJ whole genome shotgun (WGS) entry which is preliminary data.</text>
</comment>
<dbReference type="Proteomes" id="UP001219525">
    <property type="component" value="Unassembled WGS sequence"/>
</dbReference>
<gene>
    <name evidence="3" type="ORF">GGX14DRAFT_565331</name>
</gene>
<sequence length="249" mass="27931">MPAAGAAHFSPLSHSSSSAGLAVARRVGIPCARRDRHLVPPPSRSSQRSLTRVLSLPLPRSPSPQPRLSRILPPSRSTCRCANVPLDATSRIRRSTSSPPAMARAPRTRNPYEQQRKLLAARAPYAKDGRGFVYVHLRVGPDGEDQVKVGETKSMRHRSGEYCVCRRNGHNLRWIFYCKVRRRKLAERLIHLSFIAAGARVRRYPCPGCGKRHREYYSLKKAGGLGAVEYIVERWVTRMGGSFHKISFD</sequence>
<protein>
    <recommendedName>
        <fullName evidence="2">Bacteriophage T5 Orf172 DNA-binding domain-containing protein</fullName>
    </recommendedName>
</protein>
<feature type="region of interest" description="Disordered" evidence="1">
    <location>
        <begin position="33"/>
        <end position="74"/>
    </location>
</feature>